<feature type="compositionally biased region" description="Pro residues" evidence="1">
    <location>
        <begin position="156"/>
        <end position="166"/>
    </location>
</feature>
<accession>A0A0K8SVE4</accession>
<feature type="non-terminal residue" evidence="2">
    <location>
        <position position="1"/>
    </location>
</feature>
<reference evidence="2" key="1">
    <citation type="submission" date="2014-09" db="EMBL/GenBank/DDBJ databases">
        <authorList>
            <person name="Magalhaes I.L.F."/>
            <person name="Oliveira U."/>
            <person name="Santos F.R."/>
            <person name="Vidigal T.H.D.A."/>
            <person name="Brescovit A.D."/>
            <person name="Santos A.J."/>
        </authorList>
    </citation>
    <scope>NUCLEOTIDE SEQUENCE</scope>
</reference>
<sequence>TKFHFHHTQLLEGAGWLTITMGKCNEDEVRKCKKLMKKCEKKDKVCSCGKKLEKEVKKDPRIYKEDMLWNFFVFRMINEVLADAATRDKLKSTKMAKEEGPESMLEFASLQEALGIRKGLINPSPAPTPGGSQTGKPAPSAAPGKPAAGAPAKPGGAPPSKPTTPK</sequence>
<organism evidence="2">
    <name type="scientific">Lygus hesperus</name>
    <name type="common">Western plant bug</name>
    <dbReference type="NCBI Taxonomy" id="30085"/>
    <lineage>
        <taxon>Eukaryota</taxon>
        <taxon>Metazoa</taxon>
        <taxon>Ecdysozoa</taxon>
        <taxon>Arthropoda</taxon>
        <taxon>Hexapoda</taxon>
        <taxon>Insecta</taxon>
        <taxon>Pterygota</taxon>
        <taxon>Neoptera</taxon>
        <taxon>Paraneoptera</taxon>
        <taxon>Hemiptera</taxon>
        <taxon>Heteroptera</taxon>
        <taxon>Panheteroptera</taxon>
        <taxon>Cimicomorpha</taxon>
        <taxon>Miridae</taxon>
        <taxon>Mirini</taxon>
        <taxon>Lygus</taxon>
    </lineage>
</organism>
<evidence type="ECO:0000256" key="1">
    <source>
        <dbReference type="SAM" id="MobiDB-lite"/>
    </source>
</evidence>
<dbReference type="AlphaFoldDB" id="A0A0K8SVE4"/>
<evidence type="ECO:0000313" key="2">
    <source>
        <dbReference type="EMBL" id="JAG57272.1"/>
    </source>
</evidence>
<proteinExistence type="predicted"/>
<protein>
    <submittedName>
        <fullName evidence="2">Uncharacterized protein</fullName>
    </submittedName>
</protein>
<feature type="region of interest" description="Disordered" evidence="1">
    <location>
        <begin position="116"/>
        <end position="166"/>
    </location>
</feature>
<dbReference type="EMBL" id="GBRD01008549">
    <property type="protein sequence ID" value="JAG57272.1"/>
    <property type="molecule type" value="Transcribed_RNA"/>
</dbReference>
<name>A0A0K8SVE4_LYGHE</name>
<feature type="compositionally biased region" description="Low complexity" evidence="1">
    <location>
        <begin position="135"/>
        <end position="155"/>
    </location>
</feature>